<protein>
    <submittedName>
        <fullName evidence="1">Uncharacterized protein</fullName>
    </submittedName>
</protein>
<evidence type="ECO:0000313" key="1">
    <source>
        <dbReference type="EMBL" id="GAU26403.1"/>
    </source>
</evidence>
<organism evidence="1 2">
    <name type="scientific">Trifolium subterraneum</name>
    <name type="common">Subterranean clover</name>
    <dbReference type="NCBI Taxonomy" id="3900"/>
    <lineage>
        <taxon>Eukaryota</taxon>
        <taxon>Viridiplantae</taxon>
        <taxon>Streptophyta</taxon>
        <taxon>Embryophyta</taxon>
        <taxon>Tracheophyta</taxon>
        <taxon>Spermatophyta</taxon>
        <taxon>Magnoliopsida</taxon>
        <taxon>eudicotyledons</taxon>
        <taxon>Gunneridae</taxon>
        <taxon>Pentapetalae</taxon>
        <taxon>rosids</taxon>
        <taxon>fabids</taxon>
        <taxon>Fabales</taxon>
        <taxon>Fabaceae</taxon>
        <taxon>Papilionoideae</taxon>
        <taxon>50 kb inversion clade</taxon>
        <taxon>NPAAA clade</taxon>
        <taxon>Hologalegina</taxon>
        <taxon>IRL clade</taxon>
        <taxon>Trifolieae</taxon>
        <taxon>Trifolium</taxon>
    </lineage>
</organism>
<name>A0A2Z6M8G9_TRISU</name>
<keyword evidence="2" id="KW-1185">Reference proteome</keyword>
<dbReference type="AlphaFoldDB" id="A0A2Z6M8G9"/>
<reference evidence="2" key="1">
    <citation type="journal article" date="2017" name="Front. Plant Sci.">
        <title>Climate Clever Clovers: New Paradigm to Reduce the Environmental Footprint of Ruminants by Breeding Low Methanogenic Forages Utilizing Haplotype Variation.</title>
        <authorList>
            <person name="Kaur P."/>
            <person name="Appels R."/>
            <person name="Bayer P.E."/>
            <person name="Keeble-Gagnere G."/>
            <person name="Wang J."/>
            <person name="Hirakawa H."/>
            <person name="Shirasawa K."/>
            <person name="Vercoe P."/>
            <person name="Stefanova K."/>
            <person name="Durmic Z."/>
            <person name="Nichols P."/>
            <person name="Revell C."/>
            <person name="Isobe S.N."/>
            <person name="Edwards D."/>
            <person name="Erskine W."/>
        </authorList>
    </citation>
    <scope>NUCLEOTIDE SEQUENCE [LARGE SCALE GENOMIC DNA]</scope>
    <source>
        <strain evidence="2">cv. Daliak</strain>
    </source>
</reference>
<accession>A0A2Z6M8G9</accession>
<proteinExistence type="predicted"/>
<sequence>MIFHLLASASLFAPPPPHRKLVNYQQQQQPLAIKILTLNCCYERKRGDADAGKDSSSELLSTNRLCRLFEDEAVFK</sequence>
<gene>
    <name evidence="1" type="ORF">TSUD_278480</name>
</gene>
<dbReference type="EMBL" id="DF973335">
    <property type="protein sequence ID" value="GAU26403.1"/>
    <property type="molecule type" value="Genomic_DNA"/>
</dbReference>
<dbReference type="Proteomes" id="UP000242715">
    <property type="component" value="Unassembled WGS sequence"/>
</dbReference>
<evidence type="ECO:0000313" key="2">
    <source>
        <dbReference type="Proteomes" id="UP000242715"/>
    </source>
</evidence>